<dbReference type="OrthoDB" id="1453973at2"/>
<reference evidence="1 2" key="1">
    <citation type="submission" date="2016-01" db="EMBL/GenBank/DDBJ databases">
        <title>Whole genome sequencing of Myroides marinus L41.</title>
        <authorList>
            <person name="Hong K.W."/>
        </authorList>
    </citation>
    <scope>NUCLEOTIDE SEQUENCE [LARGE SCALE GENOMIC DNA]</scope>
    <source>
        <strain evidence="1 2">L41</strain>
    </source>
</reference>
<dbReference type="RefSeq" id="WP_038986930.1">
    <property type="nucleotide sequence ID" value="NZ_JWJO01000037.1"/>
</dbReference>
<dbReference type="Proteomes" id="UP000076630">
    <property type="component" value="Unassembled WGS sequence"/>
</dbReference>
<evidence type="ECO:0000313" key="1">
    <source>
        <dbReference type="EMBL" id="KZE82893.1"/>
    </source>
</evidence>
<evidence type="ECO:0000313" key="2">
    <source>
        <dbReference type="Proteomes" id="UP000076630"/>
    </source>
</evidence>
<gene>
    <name evidence="1" type="ORF">AV926_04915</name>
</gene>
<protein>
    <recommendedName>
        <fullName evidence="3">DUF3168 domain-containing protein</fullName>
    </recommendedName>
</protein>
<comment type="caution">
    <text evidence="1">The sequence shown here is derived from an EMBL/GenBank/DDBJ whole genome shotgun (WGS) entry which is preliminary data.</text>
</comment>
<sequence>MREVSEMLYKYFTSSEVFKKEMEEKLFPIYASEAKEFPFAVYNIGEVPYLTKDARSFPITLSLCYQPESYLSAIDFADKMKELVEEMDNAEWMSSQTVFDDESQYMYVNINFNVIQ</sequence>
<proteinExistence type="predicted"/>
<keyword evidence="2" id="KW-1185">Reference proteome</keyword>
<accession>A0A164A2V1</accession>
<dbReference type="EMBL" id="LQNU01000041">
    <property type="protein sequence ID" value="KZE82893.1"/>
    <property type="molecule type" value="Genomic_DNA"/>
</dbReference>
<organism evidence="1 2">
    <name type="scientific">Myroides marinus</name>
    <dbReference type="NCBI Taxonomy" id="703342"/>
    <lineage>
        <taxon>Bacteria</taxon>
        <taxon>Pseudomonadati</taxon>
        <taxon>Bacteroidota</taxon>
        <taxon>Flavobacteriia</taxon>
        <taxon>Flavobacteriales</taxon>
        <taxon>Flavobacteriaceae</taxon>
        <taxon>Myroides</taxon>
    </lineage>
</organism>
<evidence type="ECO:0008006" key="3">
    <source>
        <dbReference type="Google" id="ProtNLM"/>
    </source>
</evidence>
<name>A0A164A2V1_9FLAO</name>
<dbReference type="AlphaFoldDB" id="A0A164A2V1"/>